<organism evidence="7 8">
    <name type="scientific">Brevifollis gellanilyticus</name>
    <dbReference type="NCBI Taxonomy" id="748831"/>
    <lineage>
        <taxon>Bacteria</taxon>
        <taxon>Pseudomonadati</taxon>
        <taxon>Verrucomicrobiota</taxon>
        <taxon>Verrucomicrobiia</taxon>
        <taxon>Verrucomicrobiales</taxon>
        <taxon>Verrucomicrobiaceae</taxon>
    </lineage>
</organism>
<dbReference type="Pfam" id="PF08281">
    <property type="entry name" value="Sigma70_r4_2"/>
    <property type="match status" value="1"/>
</dbReference>
<evidence type="ECO:0000313" key="7">
    <source>
        <dbReference type="EMBL" id="GEP44537.1"/>
    </source>
</evidence>
<reference evidence="7 8" key="1">
    <citation type="submission" date="2019-07" db="EMBL/GenBank/DDBJ databases">
        <title>Whole genome shotgun sequence of Brevifollis gellanilyticus NBRC 108608.</title>
        <authorList>
            <person name="Hosoyama A."/>
            <person name="Uohara A."/>
            <person name="Ohji S."/>
            <person name="Ichikawa N."/>
        </authorList>
    </citation>
    <scope>NUCLEOTIDE SEQUENCE [LARGE SCALE GENOMIC DNA]</scope>
    <source>
        <strain evidence="7 8">NBRC 108608</strain>
    </source>
</reference>
<dbReference type="InterPro" id="IPR039425">
    <property type="entry name" value="RNA_pol_sigma-70-like"/>
</dbReference>
<protein>
    <submittedName>
        <fullName evidence="7">DNA-directed RNA polymerase sigma-70 factor</fullName>
    </submittedName>
</protein>
<dbReference type="SUPFAM" id="SSF88659">
    <property type="entry name" value="Sigma3 and sigma4 domains of RNA polymerase sigma factors"/>
    <property type="match status" value="1"/>
</dbReference>
<evidence type="ECO:0000256" key="2">
    <source>
        <dbReference type="ARBA" id="ARBA00023015"/>
    </source>
</evidence>
<comment type="similarity">
    <text evidence="1">Belongs to the sigma-70 factor family. ECF subfamily.</text>
</comment>
<feature type="domain" description="RNA polymerase sigma factor 70 region 4 type 2" evidence="6">
    <location>
        <begin position="117"/>
        <end position="167"/>
    </location>
</feature>
<accession>A0A512MCS5</accession>
<dbReference type="Pfam" id="PF04542">
    <property type="entry name" value="Sigma70_r2"/>
    <property type="match status" value="1"/>
</dbReference>
<evidence type="ECO:0000259" key="5">
    <source>
        <dbReference type="Pfam" id="PF04542"/>
    </source>
</evidence>
<keyword evidence="4" id="KW-0804">Transcription</keyword>
<dbReference type="InterPro" id="IPR013249">
    <property type="entry name" value="RNA_pol_sigma70_r4_t2"/>
</dbReference>
<dbReference type="PANTHER" id="PTHR43133:SF51">
    <property type="entry name" value="RNA POLYMERASE SIGMA FACTOR"/>
    <property type="match status" value="1"/>
</dbReference>
<dbReference type="CDD" id="cd06171">
    <property type="entry name" value="Sigma70_r4"/>
    <property type="match status" value="1"/>
</dbReference>
<evidence type="ECO:0000256" key="1">
    <source>
        <dbReference type="ARBA" id="ARBA00010641"/>
    </source>
</evidence>
<evidence type="ECO:0000313" key="8">
    <source>
        <dbReference type="Proteomes" id="UP000321577"/>
    </source>
</evidence>
<dbReference type="InterPro" id="IPR013324">
    <property type="entry name" value="RNA_pol_sigma_r3/r4-like"/>
</dbReference>
<keyword evidence="2" id="KW-0805">Transcription regulation</keyword>
<dbReference type="Proteomes" id="UP000321577">
    <property type="component" value="Unassembled WGS sequence"/>
</dbReference>
<dbReference type="SUPFAM" id="SSF88946">
    <property type="entry name" value="Sigma2 domain of RNA polymerase sigma factors"/>
    <property type="match status" value="1"/>
</dbReference>
<name>A0A512MCS5_9BACT</name>
<dbReference type="AlphaFoldDB" id="A0A512MCS5"/>
<feature type="domain" description="RNA polymerase sigma-70 region 2" evidence="5">
    <location>
        <begin position="21"/>
        <end position="85"/>
    </location>
</feature>
<dbReference type="GO" id="GO:0003677">
    <property type="term" value="F:DNA binding"/>
    <property type="evidence" value="ECO:0007669"/>
    <property type="project" value="InterPro"/>
</dbReference>
<evidence type="ECO:0000259" key="6">
    <source>
        <dbReference type="Pfam" id="PF08281"/>
    </source>
</evidence>
<dbReference type="Gene3D" id="1.10.1740.10">
    <property type="match status" value="1"/>
</dbReference>
<dbReference type="InterPro" id="IPR014284">
    <property type="entry name" value="RNA_pol_sigma-70_dom"/>
</dbReference>
<dbReference type="RefSeq" id="WP_146852580.1">
    <property type="nucleotide sequence ID" value="NZ_BKAG01000031.1"/>
</dbReference>
<gene>
    <name evidence="7" type="ORF">BGE01nite_38280</name>
</gene>
<dbReference type="EMBL" id="BKAG01000031">
    <property type="protein sequence ID" value="GEP44537.1"/>
    <property type="molecule type" value="Genomic_DNA"/>
</dbReference>
<dbReference type="PANTHER" id="PTHR43133">
    <property type="entry name" value="RNA POLYMERASE ECF-TYPE SIGMA FACTO"/>
    <property type="match status" value="1"/>
</dbReference>
<dbReference type="InterPro" id="IPR036388">
    <property type="entry name" value="WH-like_DNA-bd_sf"/>
</dbReference>
<keyword evidence="3" id="KW-0731">Sigma factor</keyword>
<dbReference type="NCBIfam" id="TIGR02937">
    <property type="entry name" value="sigma70-ECF"/>
    <property type="match status" value="1"/>
</dbReference>
<dbReference type="GO" id="GO:0000428">
    <property type="term" value="C:DNA-directed RNA polymerase complex"/>
    <property type="evidence" value="ECO:0007669"/>
    <property type="project" value="UniProtKB-KW"/>
</dbReference>
<keyword evidence="7" id="KW-0240">DNA-directed RNA polymerase</keyword>
<dbReference type="OrthoDB" id="9780326at2"/>
<comment type="caution">
    <text evidence="7">The sequence shown here is derived from an EMBL/GenBank/DDBJ whole genome shotgun (WGS) entry which is preliminary data.</text>
</comment>
<evidence type="ECO:0000256" key="4">
    <source>
        <dbReference type="ARBA" id="ARBA00023163"/>
    </source>
</evidence>
<dbReference type="Gene3D" id="1.10.10.10">
    <property type="entry name" value="Winged helix-like DNA-binding domain superfamily/Winged helix DNA-binding domain"/>
    <property type="match status" value="1"/>
</dbReference>
<keyword evidence="8" id="KW-1185">Reference proteome</keyword>
<dbReference type="GO" id="GO:0016987">
    <property type="term" value="F:sigma factor activity"/>
    <property type="evidence" value="ECO:0007669"/>
    <property type="project" value="UniProtKB-KW"/>
</dbReference>
<dbReference type="GO" id="GO:0006352">
    <property type="term" value="P:DNA-templated transcription initiation"/>
    <property type="evidence" value="ECO:0007669"/>
    <property type="project" value="InterPro"/>
</dbReference>
<sequence>MPSEPAPMHDAEHTFLLAALERYERPLIRYAHSFTSDIEEARDVVQDVFIKLSQNASSVDPSRLAAWLFTVCKNRALDHQRKHSRLIVMETESFDLEVSPSPRPGDELESRETAATLRGLIEKLPTRQREAVTLKFMSGLDYKEISQVMKTSIGNVGYLIHHGVQALRTQWQTLEAEPQSTACAH</sequence>
<proteinExistence type="inferred from homology"/>
<dbReference type="InterPro" id="IPR013325">
    <property type="entry name" value="RNA_pol_sigma_r2"/>
</dbReference>
<dbReference type="InterPro" id="IPR007627">
    <property type="entry name" value="RNA_pol_sigma70_r2"/>
</dbReference>
<evidence type="ECO:0000256" key="3">
    <source>
        <dbReference type="ARBA" id="ARBA00023082"/>
    </source>
</evidence>